<dbReference type="AlphaFoldDB" id="A0A7D9KBA0"/>
<sequence>MQRGIRNHESAKNNQTEQVQGRNGCPKPEKNISRTISDVTSGRYNPSPSYNLRSRPNAPHSTLVDFYVYVHGDQPVDDVYLLFSHEEPILLRRVGSDIRLWHYQLPLRCDLKKEYVEYFYRILIKGHDSTVPVFGRWLSKDATFMDEISERNIKSNKQYDVFHFSQDRRYYQETVPQSVIFYIKWLLHSVDMSNISQILQQVEEMRFDFTAKHVRDFIAWIVEQVIGPSVTDIQRLYLCLILGLLFQNCSRHFRFPNDSNSKQACDRLLECFSARVHSSFLSPSNLKILEKLANTLVQNCSCPGWLNLAATFYPYLGVRYVLQKKHDSGLKYKYDIKEYHKLMDTLLKNIDNTEQEENEHQSLLQAVLEIAPSNDVVVQLFDGPDTGRFFADEAGKEDFFVKFYQDSHHSGRRRGVGEKVVELLKIPQKLREKLYRLVNSCLLDFVSSDEEVKEEHIKAFIDLIILHNSLQQSQVVDLLIEISRSKSVRRHGLLLRILHTSCFRADWHNTAMAHKVKICSTWVNTKVVNETRMNSGVDKTTAVYHGIEELMRCSLNKSNNKLAEEVSKTVVENILRNEESLSILKAFVKIDKYSTVVQDCYKTHVKEILGRDRRLMRKSVKILEEYSSSSLGQELLSLVLDIIDVPTIARSNVDEAMFKTILDWCDVWTILLKAS</sequence>
<proteinExistence type="predicted"/>
<feature type="region of interest" description="Disordered" evidence="2">
    <location>
        <begin position="1"/>
        <end position="56"/>
    </location>
</feature>
<gene>
    <name evidence="3" type="ORF">PACLA_8A042332</name>
</gene>
<evidence type="ECO:0000313" key="4">
    <source>
        <dbReference type="Proteomes" id="UP001152795"/>
    </source>
</evidence>
<accession>A0A7D9KBA0</accession>
<dbReference type="SUPFAM" id="SSF48371">
    <property type="entry name" value="ARM repeat"/>
    <property type="match status" value="1"/>
</dbReference>
<protein>
    <submittedName>
        <fullName evidence="3">E3 ubiquitin- ligase RNF213</fullName>
    </submittedName>
</protein>
<feature type="non-terminal residue" evidence="3">
    <location>
        <position position="1"/>
    </location>
</feature>
<reference evidence="3" key="1">
    <citation type="submission" date="2020-04" db="EMBL/GenBank/DDBJ databases">
        <authorList>
            <person name="Alioto T."/>
            <person name="Alioto T."/>
            <person name="Gomez Garrido J."/>
        </authorList>
    </citation>
    <scope>NUCLEOTIDE SEQUENCE</scope>
    <source>
        <strain evidence="3">A484AB</strain>
    </source>
</reference>
<feature type="compositionally biased region" description="Polar residues" evidence="2">
    <location>
        <begin position="12"/>
        <end position="21"/>
    </location>
</feature>
<evidence type="ECO:0000256" key="2">
    <source>
        <dbReference type="SAM" id="MobiDB-lite"/>
    </source>
</evidence>
<dbReference type="GO" id="GO:0016874">
    <property type="term" value="F:ligase activity"/>
    <property type="evidence" value="ECO:0007669"/>
    <property type="project" value="UniProtKB-KW"/>
</dbReference>
<feature type="coiled-coil region" evidence="1">
    <location>
        <begin position="336"/>
        <end position="363"/>
    </location>
</feature>
<evidence type="ECO:0000256" key="1">
    <source>
        <dbReference type="SAM" id="Coils"/>
    </source>
</evidence>
<comment type="caution">
    <text evidence="3">The sequence shown here is derived from an EMBL/GenBank/DDBJ whole genome shotgun (WGS) entry which is preliminary data.</text>
</comment>
<name>A0A7D9KBA0_PARCT</name>
<dbReference type="InterPro" id="IPR016024">
    <property type="entry name" value="ARM-type_fold"/>
</dbReference>
<organism evidence="3 4">
    <name type="scientific">Paramuricea clavata</name>
    <name type="common">Red gorgonian</name>
    <name type="synonym">Violescent sea-whip</name>
    <dbReference type="NCBI Taxonomy" id="317549"/>
    <lineage>
        <taxon>Eukaryota</taxon>
        <taxon>Metazoa</taxon>
        <taxon>Cnidaria</taxon>
        <taxon>Anthozoa</taxon>
        <taxon>Octocorallia</taxon>
        <taxon>Malacalcyonacea</taxon>
        <taxon>Plexauridae</taxon>
        <taxon>Paramuricea</taxon>
    </lineage>
</organism>
<evidence type="ECO:0000313" key="3">
    <source>
        <dbReference type="EMBL" id="CAB4043498.1"/>
    </source>
</evidence>
<keyword evidence="1" id="KW-0175">Coiled coil</keyword>
<dbReference type="Proteomes" id="UP001152795">
    <property type="component" value="Unassembled WGS sequence"/>
</dbReference>
<feature type="compositionally biased region" description="Basic and acidic residues" evidence="2">
    <location>
        <begin position="1"/>
        <end position="11"/>
    </location>
</feature>
<dbReference type="EMBL" id="CACRXK020032514">
    <property type="protein sequence ID" value="CAB4043498.1"/>
    <property type="molecule type" value="Genomic_DNA"/>
</dbReference>
<keyword evidence="3" id="KW-0436">Ligase</keyword>
<feature type="compositionally biased region" description="Polar residues" evidence="2">
    <location>
        <begin position="33"/>
        <end position="54"/>
    </location>
</feature>
<keyword evidence="4" id="KW-1185">Reference proteome</keyword>